<accession>A0A4Z0W2T9</accession>
<evidence type="ECO:0000256" key="1">
    <source>
        <dbReference type="SAM" id="MobiDB-lite"/>
    </source>
</evidence>
<name>A0A4Z0W2T9_9BACT</name>
<evidence type="ECO:0000313" key="3">
    <source>
        <dbReference type="Proteomes" id="UP000297288"/>
    </source>
</evidence>
<sequence length="56" mass="6390">MIKLQKPGEKPNKTGEYIETGPYGGKTKNPRYATITAKCKKLPPVSKEGNKWKWLR</sequence>
<protein>
    <submittedName>
        <fullName evidence="2">YjzC family protein</fullName>
    </submittedName>
</protein>
<dbReference type="OrthoDB" id="2315017at2"/>
<dbReference type="Proteomes" id="UP000297288">
    <property type="component" value="Unassembled WGS sequence"/>
</dbReference>
<feature type="compositionally biased region" description="Basic and acidic residues" evidence="1">
    <location>
        <begin position="1"/>
        <end position="13"/>
    </location>
</feature>
<feature type="region of interest" description="Disordered" evidence="1">
    <location>
        <begin position="1"/>
        <end position="26"/>
    </location>
</feature>
<dbReference type="RefSeq" id="WP_135402994.1">
    <property type="nucleotide sequence ID" value="NZ_SRME01000004.1"/>
</dbReference>
<reference evidence="2 3" key="1">
    <citation type="submission" date="2019-04" db="EMBL/GenBank/DDBJ databases">
        <title>Draft genome sequence data and analysis of a Fermenting Bacterium, Geotoga petraea strain HO-Geo1, isolated from heavy-oil petroleum reservoir in Russia.</title>
        <authorList>
            <person name="Grouzdev D.S."/>
            <person name="Semenova E.M."/>
            <person name="Sokolova D.S."/>
            <person name="Tourova T.P."/>
            <person name="Poltaraus A.B."/>
            <person name="Nazina T.N."/>
        </authorList>
    </citation>
    <scope>NUCLEOTIDE SEQUENCE [LARGE SCALE GENOMIC DNA]</scope>
    <source>
        <strain evidence="2 3">HO-Geo1</strain>
    </source>
</reference>
<dbReference type="AlphaFoldDB" id="A0A4Z0W2T9"/>
<proteinExistence type="predicted"/>
<evidence type="ECO:0000313" key="2">
    <source>
        <dbReference type="EMBL" id="TGG87503.1"/>
    </source>
</evidence>
<dbReference type="EMBL" id="SRME01000004">
    <property type="protein sequence ID" value="TGG87503.1"/>
    <property type="molecule type" value="Genomic_DNA"/>
</dbReference>
<comment type="caution">
    <text evidence="2">The sequence shown here is derived from an EMBL/GenBank/DDBJ whole genome shotgun (WGS) entry which is preliminary data.</text>
</comment>
<organism evidence="2 3">
    <name type="scientific">Geotoga petraea</name>
    <dbReference type="NCBI Taxonomy" id="28234"/>
    <lineage>
        <taxon>Bacteria</taxon>
        <taxon>Thermotogati</taxon>
        <taxon>Thermotogota</taxon>
        <taxon>Thermotogae</taxon>
        <taxon>Petrotogales</taxon>
        <taxon>Petrotogaceae</taxon>
        <taxon>Geotoga</taxon>
    </lineage>
</organism>
<gene>
    <name evidence="2" type="ORF">E4650_07090</name>
</gene>
<dbReference type="Pfam" id="PF14168">
    <property type="entry name" value="YjzC"/>
    <property type="match status" value="1"/>
</dbReference>
<dbReference type="InterPro" id="IPR025549">
    <property type="entry name" value="YjzC"/>
</dbReference>